<dbReference type="SUPFAM" id="SSF143503">
    <property type="entry name" value="PUG domain-like"/>
    <property type="match status" value="1"/>
</dbReference>
<dbReference type="Proteomes" id="UP000274756">
    <property type="component" value="Unassembled WGS sequence"/>
</dbReference>
<dbReference type="GO" id="GO:0005737">
    <property type="term" value="C:cytoplasm"/>
    <property type="evidence" value="ECO:0007669"/>
    <property type="project" value="TreeGrafter"/>
</dbReference>
<evidence type="ECO:0000313" key="5">
    <source>
        <dbReference type="WBParaSite" id="DME_0000751901-mRNA-1"/>
    </source>
</evidence>
<dbReference type="SMART" id="SM00166">
    <property type="entry name" value="UBX"/>
    <property type="match status" value="1"/>
</dbReference>
<dbReference type="InterPro" id="IPR029071">
    <property type="entry name" value="Ubiquitin-like_domsf"/>
</dbReference>
<reference evidence="2 4" key="2">
    <citation type="submission" date="2018-11" db="EMBL/GenBank/DDBJ databases">
        <authorList>
            <consortium name="Pathogen Informatics"/>
        </authorList>
    </citation>
    <scope>NUCLEOTIDE SEQUENCE [LARGE SCALE GENOMIC DNA]</scope>
</reference>
<name>A0A0N4UIS4_DRAME</name>
<dbReference type="WBParaSite" id="DME_0000751901-mRNA-1">
    <property type="protein sequence ID" value="DME_0000751901-mRNA-1"/>
    <property type="gene ID" value="DME_0000751901"/>
</dbReference>
<dbReference type="InterPro" id="IPR001012">
    <property type="entry name" value="UBX_dom"/>
</dbReference>
<dbReference type="SMART" id="SM00580">
    <property type="entry name" value="PUG"/>
    <property type="match status" value="1"/>
</dbReference>
<dbReference type="PROSITE" id="PS50033">
    <property type="entry name" value="UBX"/>
    <property type="match status" value="1"/>
</dbReference>
<protein>
    <submittedName>
        <fullName evidence="5">UBX domain-containing protein</fullName>
    </submittedName>
</protein>
<dbReference type="PANTHER" id="PTHR23153">
    <property type="entry name" value="UBX-RELATED"/>
    <property type="match status" value="1"/>
</dbReference>
<accession>A0A0N4UIS4</accession>
<dbReference type="AlphaFoldDB" id="A0A0N4UIS4"/>
<evidence type="ECO:0000313" key="3">
    <source>
        <dbReference type="Proteomes" id="UP000038040"/>
    </source>
</evidence>
<organism evidence="3 5">
    <name type="scientific">Dracunculus medinensis</name>
    <name type="common">Guinea worm</name>
    <dbReference type="NCBI Taxonomy" id="318479"/>
    <lineage>
        <taxon>Eukaryota</taxon>
        <taxon>Metazoa</taxon>
        <taxon>Ecdysozoa</taxon>
        <taxon>Nematoda</taxon>
        <taxon>Chromadorea</taxon>
        <taxon>Rhabditida</taxon>
        <taxon>Spirurina</taxon>
        <taxon>Dracunculoidea</taxon>
        <taxon>Dracunculidae</taxon>
        <taxon>Dracunculus</taxon>
    </lineage>
</organism>
<dbReference type="InterPro" id="IPR018997">
    <property type="entry name" value="PUB_domain"/>
</dbReference>
<dbReference type="PANTHER" id="PTHR23153:SF38">
    <property type="entry name" value="UBX DOMAIN-CONTAINING PROTEIN 6"/>
    <property type="match status" value="1"/>
</dbReference>
<sequence>MDRLKKFLADKKISKNFKKAGIGHKLTDDPSENVLLEAGHSKINANKVFFSVFCSFNTFLFIMQNSDMCADELLLQMRKYIEDFLRQQLHDDSIVASVLMLFSLNDSKKCQSASEILQKYLRNLIENPHDEKFRRIRLSNKVLQERVLCAKGGFEFLQACGFEEVNTKAEDTAALIQANEILQSGQMIPLKLHRNPLIYRLEDGQRLDNVELSPDFYNLSVTEIKAEQKLRQEALTTLRTREMRERDEKHASRHYKYTLLRIRFPNNYLIQGTFGSEEQFGAVRRFIQEYLASVELPIFVIIDALSGRIITDDSKSLNELKLVPTSILCFEWDNDIKNELLNHYTEVFLKN</sequence>
<proteinExistence type="predicted"/>
<dbReference type="Pfam" id="PF09409">
    <property type="entry name" value="PUB"/>
    <property type="match status" value="1"/>
</dbReference>
<dbReference type="EMBL" id="UYYG01000032">
    <property type="protein sequence ID" value="VDN51813.1"/>
    <property type="molecule type" value="Genomic_DNA"/>
</dbReference>
<evidence type="ECO:0000259" key="1">
    <source>
        <dbReference type="PROSITE" id="PS50033"/>
    </source>
</evidence>
<evidence type="ECO:0000313" key="2">
    <source>
        <dbReference type="EMBL" id="VDN51813.1"/>
    </source>
</evidence>
<dbReference type="Gene3D" id="3.10.20.90">
    <property type="entry name" value="Phosphatidylinositol 3-kinase Catalytic Subunit, Chain A, domain 1"/>
    <property type="match status" value="1"/>
</dbReference>
<gene>
    <name evidence="2" type="ORF">DME_LOCUS1786</name>
</gene>
<dbReference type="Pfam" id="PF00789">
    <property type="entry name" value="UBX"/>
    <property type="match status" value="1"/>
</dbReference>
<dbReference type="SUPFAM" id="SSF54236">
    <property type="entry name" value="Ubiquitin-like"/>
    <property type="match status" value="1"/>
</dbReference>
<keyword evidence="4" id="KW-1185">Reference proteome</keyword>
<dbReference type="Proteomes" id="UP000038040">
    <property type="component" value="Unplaced"/>
</dbReference>
<dbReference type="OrthoDB" id="49605at2759"/>
<reference evidence="5" key="1">
    <citation type="submission" date="2017-02" db="UniProtKB">
        <authorList>
            <consortium name="WormBaseParasite"/>
        </authorList>
    </citation>
    <scope>IDENTIFICATION</scope>
</reference>
<dbReference type="Gene3D" id="1.20.58.2190">
    <property type="match status" value="1"/>
</dbReference>
<evidence type="ECO:0000313" key="4">
    <source>
        <dbReference type="Proteomes" id="UP000274756"/>
    </source>
</evidence>
<feature type="domain" description="UBX" evidence="1">
    <location>
        <begin position="253"/>
        <end position="330"/>
    </location>
</feature>
<dbReference type="STRING" id="318479.A0A0N4UIS4"/>
<dbReference type="InterPro" id="IPR036339">
    <property type="entry name" value="PUB-like_dom_sf"/>
</dbReference>